<gene>
    <name evidence="11" type="ORF">THIAE_07545</name>
</gene>
<dbReference type="STRING" id="717772.THIAE_07545"/>
<dbReference type="PANTHER" id="PTHR10266:SF3">
    <property type="entry name" value="CYTOCHROME C1, HEME PROTEIN, MITOCHONDRIAL"/>
    <property type="match status" value="1"/>
</dbReference>
<keyword evidence="3 9" id="KW-0812">Transmembrane</keyword>
<proteinExistence type="predicted"/>
<dbReference type="GO" id="GO:0009055">
    <property type="term" value="F:electron transfer activity"/>
    <property type="evidence" value="ECO:0007669"/>
    <property type="project" value="InterPro"/>
</dbReference>
<dbReference type="GO" id="GO:0016020">
    <property type="term" value="C:membrane"/>
    <property type="evidence" value="ECO:0007669"/>
    <property type="project" value="UniProtKB-SubCell"/>
</dbReference>
<evidence type="ECO:0000256" key="7">
    <source>
        <dbReference type="ARBA" id="ARBA00023136"/>
    </source>
</evidence>
<dbReference type="RefSeq" id="WP_006460595.1">
    <property type="nucleotide sequence ID" value="NZ_CP007030.1"/>
</dbReference>
<keyword evidence="12" id="KW-1185">Reference proteome</keyword>
<dbReference type="KEGG" id="tao:THIAE_07545"/>
<feature type="chain" id="PRO_5004787257" evidence="10">
    <location>
        <begin position="26"/>
        <end position="222"/>
    </location>
</feature>
<keyword evidence="5 9" id="KW-1133">Transmembrane helix</keyword>
<dbReference type="Pfam" id="PF02167">
    <property type="entry name" value="Cytochrom_C1"/>
    <property type="match status" value="1"/>
</dbReference>
<dbReference type="InterPro" id="IPR002326">
    <property type="entry name" value="Cyt_c1"/>
</dbReference>
<evidence type="ECO:0000256" key="8">
    <source>
        <dbReference type="PIRSR" id="PIRSR602326-1"/>
    </source>
</evidence>
<dbReference type="InterPro" id="IPR036909">
    <property type="entry name" value="Cyt_c-like_dom_sf"/>
</dbReference>
<evidence type="ECO:0000256" key="9">
    <source>
        <dbReference type="SAM" id="Phobius"/>
    </source>
</evidence>
<feature type="binding site" description="covalent" evidence="8">
    <location>
        <position position="60"/>
    </location>
    <ligand>
        <name>heme c</name>
        <dbReference type="ChEBI" id="CHEBI:61717"/>
    </ligand>
</feature>
<evidence type="ECO:0000256" key="1">
    <source>
        <dbReference type="ARBA" id="ARBA00004370"/>
    </source>
</evidence>
<evidence type="ECO:0000313" key="11">
    <source>
        <dbReference type="EMBL" id="AHF01627.1"/>
    </source>
</evidence>
<dbReference type="Gene3D" id="1.10.760.10">
    <property type="entry name" value="Cytochrome c-like domain"/>
    <property type="match status" value="1"/>
</dbReference>
<dbReference type="Gene3D" id="1.20.5.100">
    <property type="entry name" value="Cytochrome c1, transmembrane anchor, C-terminal"/>
    <property type="match status" value="1"/>
</dbReference>
<feature type="binding site" description="covalent" evidence="8">
    <location>
        <position position="154"/>
    </location>
    <ligand>
        <name>heme c</name>
        <dbReference type="ChEBI" id="CHEBI:61717"/>
    </ligand>
</feature>
<dbReference type="AlphaFoldDB" id="W0DT59"/>
<dbReference type="Proteomes" id="UP000005380">
    <property type="component" value="Chromosome"/>
</dbReference>
<sequence length="222" mass="25638">MIKTIKNWALVSLTVMAGFSLNVQAAGGYNIELEKVHNNVRDTESLQRGAVHFVNYCMACHSAGLMRYNRVARDLGWTEEEVVSLLSYDQRLPVDYMTTWMEDGVSEALFGIKAPDLSVMTRAKGNDYIYTFIRGYYQQEDGSWNNKVLEGTSMPNVLEGVRRHATEAEFDQFTTDLVNFMDYVGEPSKVQRWDLGWKVIAFLFVLLILTYLLKREYWRDVK</sequence>
<keyword evidence="10" id="KW-0732">Signal</keyword>
<feature type="signal peptide" evidence="10">
    <location>
        <begin position="1"/>
        <end position="25"/>
    </location>
</feature>
<feature type="binding site" description="covalent" evidence="8">
    <location>
        <position position="57"/>
    </location>
    <ligand>
        <name>heme c</name>
        <dbReference type="ChEBI" id="CHEBI:61717"/>
    </ligand>
</feature>
<comment type="subcellular location">
    <subcellularLocation>
        <location evidence="1">Membrane</location>
    </subcellularLocation>
</comment>
<keyword evidence="7 9" id="KW-0472">Membrane</keyword>
<dbReference type="eggNOG" id="COG2857">
    <property type="taxonomic scope" value="Bacteria"/>
</dbReference>
<dbReference type="EMBL" id="CP007030">
    <property type="protein sequence ID" value="AHF01627.1"/>
    <property type="molecule type" value="Genomic_DNA"/>
</dbReference>
<feature type="binding site" description="covalent" evidence="8">
    <location>
        <position position="61"/>
    </location>
    <ligand>
        <name>heme c</name>
        <dbReference type="ChEBI" id="CHEBI:61717"/>
    </ligand>
</feature>
<keyword evidence="4 8" id="KW-0479">Metal-binding</keyword>
<evidence type="ECO:0000256" key="3">
    <source>
        <dbReference type="ARBA" id="ARBA00022692"/>
    </source>
</evidence>
<keyword evidence="2 8" id="KW-0349">Heme</keyword>
<dbReference type="SUPFAM" id="SSF46626">
    <property type="entry name" value="Cytochrome c"/>
    <property type="match status" value="1"/>
</dbReference>
<evidence type="ECO:0000256" key="6">
    <source>
        <dbReference type="ARBA" id="ARBA00023004"/>
    </source>
</evidence>
<dbReference type="PANTHER" id="PTHR10266">
    <property type="entry name" value="CYTOCHROME C1"/>
    <property type="match status" value="1"/>
</dbReference>
<name>W0DT59_9GAMM</name>
<organism evidence="11 12">
    <name type="scientific">Thiomicrospira aerophila AL3</name>
    <dbReference type="NCBI Taxonomy" id="717772"/>
    <lineage>
        <taxon>Bacteria</taxon>
        <taxon>Pseudomonadati</taxon>
        <taxon>Pseudomonadota</taxon>
        <taxon>Gammaproteobacteria</taxon>
        <taxon>Thiotrichales</taxon>
        <taxon>Piscirickettsiaceae</taxon>
        <taxon>Thiomicrospira</taxon>
    </lineage>
</organism>
<dbReference type="GO" id="GO:0046872">
    <property type="term" value="F:metal ion binding"/>
    <property type="evidence" value="ECO:0007669"/>
    <property type="project" value="UniProtKB-KW"/>
</dbReference>
<evidence type="ECO:0000256" key="4">
    <source>
        <dbReference type="ARBA" id="ARBA00022723"/>
    </source>
</evidence>
<dbReference type="HOGENOM" id="CLU_078597_0_0_6"/>
<dbReference type="InParanoid" id="W0DT59"/>
<evidence type="ECO:0000256" key="5">
    <source>
        <dbReference type="ARBA" id="ARBA00022989"/>
    </source>
</evidence>
<evidence type="ECO:0000313" key="12">
    <source>
        <dbReference type="Proteomes" id="UP000005380"/>
    </source>
</evidence>
<comment type="cofactor">
    <cofactor evidence="8">
        <name>heme c</name>
        <dbReference type="ChEBI" id="CHEBI:61717"/>
    </cofactor>
    <text evidence="8">Binds 1 heme c group covalently per subunit.</text>
</comment>
<accession>W0DT59</accession>
<dbReference type="OrthoDB" id="9798864at2"/>
<feature type="transmembrane region" description="Helical" evidence="9">
    <location>
        <begin position="195"/>
        <end position="213"/>
    </location>
</feature>
<reference evidence="11 12" key="1">
    <citation type="submission" date="2013-12" db="EMBL/GenBank/DDBJ databases">
        <authorList>
            <consortium name="DOE Joint Genome Institute"/>
            <person name="Kappler U."/>
            <person name="Huntemann M."/>
            <person name="Han J."/>
            <person name="Chen A."/>
            <person name="Kyrpides N."/>
            <person name="Mavromatis K."/>
            <person name="Markowitz V."/>
            <person name="Palaniappan K."/>
            <person name="Ivanova N."/>
            <person name="Schaumberg A."/>
            <person name="Pati A."/>
            <person name="Liolios K."/>
            <person name="Nordberg H.P."/>
            <person name="Cantor M.N."/>
            <person name="Hua S.X."/>
            <person name="Woyke T."/>
        </authorList>
    </citation>
    <scope>NUCLEOTIDE SEQUENCE [LARGE SCALE GENOMIC DNA]</scope>
    <source>
        <strain evidence="12">AL2</strain>
    </source>
</reference>
<evidence type="ECO:0000256" key="2">
    <source>
        <dbReference type="ARBA" id="ARBA00022617"/>
    </source>
</evidence>
<keyword evidence="6 8" id="KW-0408">Iron</keyword>
<protein>
    <submittedName>
        <fullName evidence="11">Cytochrome C</fullName>
    </submittedName>
</protein>
<evidence type="ECO:0000256" key="10">
    <source>
        <dbReference type="SAM" id="SignalP"/>
    </source>
</evidence>
<dbReference type="GO" id="GO:0020037">
    <property type="term" value="F:heme binding"/>
    <property type="evidence" value="ECO:0007669"/>
    <property type="project" value="InterPro"/>
</dbReference>